<name>A0ABQ3K8D7_9DEIO</name>
<gene>
    <name evidence="4" type="ORF">GCM10017783_09880</name>
</gene>
<reference evidence="5" key="1">
    <citation type="journal article" date="2019" name="Int. J. Syst. Evol. Microbiol.">
        <title>The Global Catalogue of Microorganisms (GCM) 10K type strain sequencing project: providing services to taxonomists for standard genome sequencing and annotation.</title>
        <authorList>
            <consortium name="The Broad Institute Genomics Platform"/>
            <consortium name="The Broad Institute Genome Sequencing Center for Infectious Disease"/>
            <person name="Wu L."/>
            <person name="Ma J."/>
        </authorList>
    </citation>
    <scope>NUCLEOTIDE SEQUENCE [LARGE SCALE GENOMIC DNA]</scope>
    <source>
        <strain evidence="5">CGMCC 1.18439</strain>
    </source>
</reference>
<evidence type="ECO:0000313" key="5">
    <source>
        <dbReference type="Proteomes" id="UP000632154"/>
    </source>
</evidence>
<evidence type="ECO:0000256" key="2">
    <source>
        <dbReference type="ARBA" id="ARBA00023315"/>
    </source>
</evidence>
<dbReference type="SUPFAM" id="SSF55729">
    <property type="entry name" value="Acyl-CoA N-acyltransferases (Nat)"/>
    <property type="match status" value="1"/>
</dbReference>
<keyword evidence="5" id="KW-1185">Reference proteome</keyword>
<dbReference type="EMBL" id="BNAL01000008">
    <property type="protein sequence ID" value="GHF99789.1"/>
    <property type="molecule type" value="Genomic_DNA"/>
</dbReference>
<dbReference type="Pfam" id="PF00583">
    <property type="entry name" value="Acetyltransf_1"/>
    <property type="match status" value="1"/>
</dbReference>
<evidence type="ECO:0000256" key="1">
    <source>
        <dbReference type="ARBA" id="ARBA00022679"/>
    </source>
</evidence>
<keyword evidence="2" id="KW-0012">Acyltransferase</keyword>
<evidence type="ECO:0000313" key="4">
    <source>
        <dbReference type="EMBL" id="GHF99789.1"/>
    </source>
</evidence>
<proteinExistence type="predicted"/>
<sequence>MVVMTKQPDHSSAPVLRWTSGDPQAAALILQATARSVLARGHEELWPPDTLTVDALAQDYPADGWQVAWQGEAPVGCFVLMDPDPVFWAEKPRGEALYLHKLAVHPQAQGQGLNRALLDRAEELTRAAGRRWLRLDTDVTRPKLQALYTEFGFDTVDRQRVMGFEVFRYEKEV</sequence>
<dbReference type="InterPro" id="IPR016181">
    <property type="entry name" value="Acyl_CoA_acyltransferase"/>
</dbReference>
<dbReference type="InterPro" id="IPR050832">
    <property type="entry name" value="Bact_Acetyltransf"/>
</dbReference>
<organism evidence="4 5">
    <name type="scientific">Deinococcus piscis</name>
    <dbReference type="NCBI Taxonomy" id="394230"/>
    <lineage>
        <taxon>Bacteria</taxon>
        <taxon>Thermotogati</taxon>
        <taxon>Deinococcota</taxon>
        <taxon>Deinococci</taxon>
        <taxon>Deinococcales</taxon>
        <taxon>Deinococcaceae</taxon>
        <taxon>Deinococcus</taxon>
    </lineage>
</organism>
<dbReference type="CDD" id="cd04301">
    <property type="entry name" value="NAT_SF"/>
    <property type="match status" value="1"/>
</dbReference>
<protein>
    <submittedName>
        <fullName evidence="4">GNAT family N-acetyltransferase</fullName>
    </submittedName>
</protein>
<dbReference type="Proteomes" id="UP000632154">
    <property type="component" value="Unassembled WGS sequence"/>
</dbReference>
<feature type="domain" description="N-acetyltransferase" evidence="3">
    <location>
        <begin position="25"/>
        <end position="173"/>
    </location>
</feature>
<dbReference type="PANTHER" id="PTHR43877">
    <property type="entry name" value="AMINOALKYLPHOSPHONATE N-ACETYLTRANSFERASE-RELATED-RELATED"/>
    <property type="match status" value="1"/>
</dbReference>
<keyword evidence="1" id="KW-0808">Transferase</keyword>
<dbReference type="Gene3D" id="3.40.630.30">
    <property type="match status" value="1"/>
</dbReference>
<accession>A0ABQ3K8D7</accession>
<evidence type="ECO:0000259" key="3">
    <source>
        <dbReference type="PROSITE" id="PS51186"/>
    </source>
</evidence>
<dbReference type="InterPro" id="IPR000182">
    <property type="entry name" value="GNAT_dom"/>
</dbReference>
<dbReference type="PROSITE" id="PS51186">
    <property type="entry name" value="GNAT"/>
    <property type="match status" value="1"/>
</dbReference>
<comment type="caution">
    <text evidence="4">The sequence shown here is derived from an EMBL/GenBank/DDBJ whole genome shotgun (WGS) entry which is preliminary data.</text>
</comment>